<evidence type="ECO:0000256" key="7">
    <source>
        <dbReference type="RuleBase" id="RU000304"/>
    </source>
</evidence>
<dbReference type="InterPro" id="IPR017441">
    <property type="entry name" value="Protein_kinase_ATP_BS"/>
</dbReference>
<dbReference type="GO" id="GO:0004713">
    <property type="term" value="F:protein tyrosine kinase activity"/>
    <property type="evidence" value="ECO:0007669"/>
    <property type="project" value="TreeGrafter"/>
</dbReference>
<evidence type="ECO:0000256" key="3">
    <source>
        <dbReference type="ARBA" id="ARBA00022741"/>
    </source>
</evidence>
<dbReference type="OrthoDB" id="9332038at2759"/>
<evidence type="ECO:0000313" key="9">
    <source>
        <dbReference type="EMBL" id="OHT15561.1"/>
    </source>
</evidence>
<evidence type="ECO:0000259" key="8">
    <source>
        <dbReference type="PROSITE" id="PS50011"/>
    </source>
</evidence>
<evidence type="ECO:0000256" key="1">
    <source>
        <dbReference type="ARBA" id="ARBA00022527"/>
    </source>
</evidence>
<keyword evidence="5 6" id="KW-0067">ATP-binding</keyword>
<reference evidence="9" key="1">
    <citation type="submission" date="2016-10" db="EMBL/GenBank/DDBJ databases">
        <authorList>
            <person name="Benchimol M."/>
            <person name="Almeida L.G."/>
            <person name="Vasconcelos A.T."/>
            <person name="Perreira-Neves A."/>
            <person name="Rosa I.A."/>
            <person name="Tasca T."/>
            <person name="Bogo M.R."/>
            <person name="de Souza W."/>
        </authorList>
    </citation>
    <scope>NUCLEOTIDE SEQUENCE [LARGE SCALE GENOMIC DNA]</scope>
    <source>
        <strain evidence="9">K</strain>
    </source>
</reference>
<feature type="domain" description="Protein kinase" evidence="8">
    <location>
        <begin position="44"/>
        <end position="371"/>
    </location>
</feature>
<gene>
    <name evidence="9" type="primary">ppk15</name>
    <name evidence="9" type="ORF">TRFO_02907</name>
</gene>
<evidence type="ECO:0000256" key="2">
    <source>
        <dbReference type="ARBA" id="ARBA00022679"/>
    </source>
</evidence>
<comment type="caution">
    <text evidence="9">The sequence shown here is derived from an EMBL/GenBank/DDBJ whole genome shotgun (WGS) entry which is preliminary data.</text>
</comment>
<dbReference type="AlphaFoldDB" id="A0A1J4KW70"/>
<dbReference type="PROSITE" id="PS00108">
    <property type="entry name" value="PROTEIN_KINASE_ST"/>
    <property type="match status" value="1"/>
</dbReference>
<dbReference type="RefSeq" id="XP_068368697.1">
    <property type="nucleotide sequence ID" value="XM_068490982.1"/>
</dbReference>
<dbReference type="PANTHER" id="PTHR24058">
    <property type="entry name" value="DUAL SPECIFICITY PROTEIN KINASE"/>
    <property type="match status" value="1"/>
</dbReference>
<evidence type="ECO:0000313" key="10">
    <source>
        <dbReference type="Proteomes" id="UP000179807"/>
    </source>
</evidence>
<comment type="similarity">
    <text evidence="7">Belongs to the protein kinase superfamily.</text>
</comment>
<dbReference type="PROSITE" id="PS50011">
    <property type="entry name" value="PROTEIN_KINASE_DOM"/>
    <property type="match status" value="1"/>
</dbReference>
<keyword evidence="10" id="KW-1185">Reference proteome</keyword>
<sequence length="377" mass="43190">MTQAPATVFTVPSNPVDGLGFDNVNGDLIVRMNDIIEDQKGPKYQVAAKLGAGQFGQVFHVVDISDPTAQPLPSYAMKVTKSLYRYRQQANREVQLLTHVQTNTTAQEQQHISHLQDWFVYHGHVCIVIELLSFDLYEIIKRRNFRGLPLVLVQSVVKEMLEVLNGLERIGIVHCDLKPENILLADGFSQSVKMIDFGSSKFSNQPCNFYIQSRYYRAPEVVLGINHSFPIDIWSLGCVAFELFTAMPLFAGQNEIHLLQLIVGFLGQFPQNMVNSSPRREELFLPDGTLKSEEQICREKHTHVVRFQKYFEFDTIEEIIFNYTFGRGSTPEQIRKERSRRQMFINLLRGMLQLDPAQRLTAEQALQDPFITADFTQ</sequence>
<dbReference type="VEuPathDB" id="TrichDB:TRFO_02907"/>
<dbReference type="GO" id="GO:0004674">
    <property type="term" value="F:protein serine/threonine kinase activity"/>
    <property type="evidence" value="ECO:0007669"/>
    <property type="project" value="UniProtKB-KW"/>
</dbReference>
<dbReference type="EMBL" id="MLAK01000217">
    <property type="protein sequence ID" value="OHT15561.1"/>
    <property type="molecule type" value="Genomic_DNA"/>
</dbReference>
<evidence type="ECO:0000256" key="4">
    <source>
        <dbReference type="ARBA" id="ARBA00022777"/>
    </source>
</evidence>
<dbReference type="InterPro" id="IPR000719">
    <property type="entry name" value="Prot_kinase_dom"/>
</dbReference>
<dbReference type="Proteomes" id="UP000179807">
    <property type="component" value="Unassembled WGS sequence"/>
</dbReference>
<evidence type="ECO:0000256" key="5">
    <source>
        <dbReference type="ARBA" id="ARBA00022840"/>
    </source>
</evidence>
<dbReference type="GO" id="GO:0005524">
    <property type="term" value="F:ATP binding"/>
    <property type="evidence" value="ECO:0007669"/>
    <property type="project" value="UniProtKB-UniRule"/>
</dbReference>
<accession>A0A1J4KW70</accession>
<keyword evidence="4 9" id="KW-0418">Kinase</keyword>
<keyword evidence="3 6" id="KW-0547">Nucleotide-binding</keyword>
<organism evidence="9 10">
    <name type="scientific">Tritrichomonas foetus</name>
    <dbReference type="NCBI Taxonomy" id="1144522"/>
    <lineage>
        <taxon>Eukaryota</taxon>
        <taxon>Metamonada</taxon>
        <taxon>Parabasalia</taxon>
        <taxon>Tritrichomonadida</taxon>
        <taxon>Tritrichomonadidae</taxon>
        <taxon>Tritrichomonas</taxon>
    </lineage>
</organism>
<protein>
    <submittedName>
        <fullName evidence="9">Serine/threonine-protein kinase ppk15</fullName>
    </submittedName>
</protein>
<name>A0A1J4KW70_9EUKA</name>
<dbReference type="GO" id="GO:0005737">
    <property type="term" value="C:cytoplasm"/>
    <property type="evidence" value="ECO:0007669"/>
    <property type="project" value="TreeGrafter"/>
</dbReference>
<keyword evidence="2" id="KW-0808">Transferase</keyword>
<dbReference type="PROSITE" id="PS00107">
    <property type="entry name" value="PROTEIN_KINASE_ATP"/>
    <property type="match status" value="1"/>
</dbReference>
<dbReference type="GeneID" id="94825686"/>
<evidence type="ECO:0000256" key="6">
    <source>
        <dbReference type="PROSITE-ProRule" id="PRU10141"/>
    </source>
</evidence>
<dbReference type="PANTHER" id="PTHR24058:SF17">
    <property type="entry name" value="HOMEODOMAIN INTERACTING PROTEIN KINASE, ISOFORM D"/>
    <property type="match status" value="1"/>
</dbReference>
<dbReference type="Pfam" id="PF00069">
    <property type="entry name" value="Pkinase"/>
    <property type="match status" value="1"/>
</dbReference>
<dbReference type="InterPro" id="IPR011009">
    <property type="entry name" value="Kinase-like_dom_sf"/>
</dbReference>
<dbReference type="InterPro" id="IPR050494">
    <property type="entry name" value="Ser_Thr_dual-spec_kinase"/>
</dbReference>
<proteinExistence type="inferred from homology"/>
<dbReference type="Gene3D" id="3.30.200.20">
    <property type="entry name" value="Phosphorylase Kinase, domain 1"/>
    <property type="match status" value="1"/>
</dbReference>
<dbReference type="Gene3D" id="1.10.510.10">
    <property type="entry name" value="Transferase(Phosphotransferase) domain 1"/>
    <property type="match status" value="1"/>
</dbReference>
<keyword evidence="1 7" id="KW-0723">Serine/threonine-protein kinase</keyword>
<feature type="binding site" evidence="6">
    <location>
        <position position="78"/>
    </location>
    <ligand>
        <name>ATP</name>
        <dbReference type="ChEBI" id="CHEBI:30616"/>
    </ligand>
</feature>
<dbReference type="InterPro" id="IPR008271">
    <property type="entry name" value="Ser/Thr_kinase_AS"/>
</dbReference>
<dbReference type="SMART" id="SM00220">
    <property type="entry name" value="S_TKc"/>
    <property type="match status" value="1"/>
</dbReference>
<dbReference type="SUPFAM" id="SSF56112">
    <property type="entry name" value="Protein kinase-like (PK-like)"/>
    <property type="match status" value="1"/>
</dbReference>